<dbReference type="EMBL" id="CP001739">
    <property type="protein sequence ID" value="ACZ09695.1"/>
    <property type="molecule type" value="Genomic_DNA"/>
</dbReference>
<evidence type="ECO:0000256" key="1">
    <source>
        <dbReference type="SAM" id="Coils"/>
    </source>
</evidence>
<reference evidence="2 3" key="2">
    <citation type="journal article" date="2010" name="Stand. Genomic Sci.">
        <title>Complete genome sequence of Sebaldella termitidis type strain (NCTC 11300).</title>
        <authorList>
            <person name="Harmon-Smith M."/>
            <person name="Celia L."/>
            <person name="Chertkov O."/>
            <person name="Lapidus A."/>
            <person name="Copeland A."/>
            <person name="Glavina Del Rio T."/>
            <person name="Nolan M."/>
            <person name="Lucas S."/>
            <person name="Tice H."/>
            <person name="Cheng J.F."/>
            <person name="Han C."/>
            <person name="Detter J.C."/>
            <person name="Bruce D."/>
            <person name="Goodwin L."/>
            <person name="Pitluck S."/>
            <person name="Pati A."/>
            <person name="Liolios K."/>
            <person name="Ivanova N."/>
            <person name="Mavromatis K."/>
            <person name="Mikhailova N."/>
            <person name="Chen A."/>
            <person name="Palaniappan K."/>
            <person name="Land M."/>
            <person name="Hauser L."/>
            <person name="Chang Y.J."/>
            <person name="Jeffries C.D."/>
            <person name="Brettin T."/>
            <person name="Goker M."/>
            <person name="Beck B."/>
            <person name="Bristow J."/>
            <person name="Eisen J.A."/>
            <person name="Markowitz V."/>
            <person name="Hugenholtz P."/>
            <person name="Kyrpides N.C."/>
            <person name="Klenk H.P."/>
            <person name="Chen F."/>
        </authorList>
    </citation>
    <scope>NUCLEOTIDE SEQUENCE [LARGE SCALE GENOMIC DNA]</scope>
    <source>
        <strain evidence="3">ATCC 33386 / NCTC 11300</strain>
    </source>
</reference>
<organism evidence="2 3">
    <name type="scientific">Sebaldella termitidis (strain ATCC 33386 / NCTC 11300)</name>
    <dbReference type="NCBI Taxonomy" id="526218"/>
    <lineage>
        <taxon>Bacteria</taxon>
        <taxon>Fusobacteriati</taxon>
        <taxon>Fusobacteriota</taxon>
        <taxon>Fusobacteriia</taxon>
        <taxon>Fusobacteriales</taxon>
        <taxon>Leptotrichiaceae</taxon>
        <taxon>Sebaldella</taxon>
    </lineage>
</organism>
<gene>
    <name evidence="2" type="ordered locus">Sterm_2851</name>
</gene>
<keyword evidence="3" id="KW-1185">Reference proteome</keyword>
<evidence type="ECO:0000313" key="2">
    <source>
        <dbReference type="EMBL" id="ACZ09695.1"/>
    </source>
</evidence>
<name>D1AN91_SEBTE</name>
<accession>D1AN91</accession>
<dbReference type="AlphaFoldDB" id="D1AN91"/>
<dbReference type="RefSeq" id="WP_012862289.1">
    <property type="nucleotide sequence ID" value="NC_013517.1"/>
</dbReference>
<proteinExistence type="predicted"/>
<evidence type="ECO:0000313" key="3">
    <source>
        <dbReference type="Proteomes" id="UP000000845"/>
    </source>
</evidence>
<sequence>MPEKLIKNMTNREIESEISYCLHNMRTQEKIIKTAENTLNVLKRHLNELNDVRGKK</sequence>
<dbReference type="KEGG" id="str:Sterm_2851"/>
<dbReference type="Proteomes" id="UP000000845">
    <property type="component" value="Chromosome"/>
</dbReference>
<keyword evidence="1" id="KW-0175">Coiled coil</keyword>
<protein>
    <submittedName>
        <fullName evidence="2">Uncharacterized protein</fullName>
    </submittedName>
</protein>
<reference evidence="3" key="1">
    <citation type="submission" date="2009-09" db="EMBL/GenBank/DDBJ databases">
        <title>The complete chromosome of Sebaldella termitidis ATCC 33386.</title>
        <authorList>
            <consortium name="US DOE Joint Genome Institute (JGI-PGF)"/>
            <person name="Lucas S."/>
            <person name="Copeland A."/>
            <person name="Lapidus A."/>
            <person name="Glavina del Rio T."/>
            <person name="Dalin E."/>
            <person name="Tice H."/>
            <person name="Bruce D."/>
            <person name="Goodwin L."/>
            <person name="Pitluck S."/>
            <person name="Kyrpides N."/>
            <person name="Mavromatis K."/>
            <person name="Ivanova N."/>
            <person name="Mikhailova N."/>
            <person name="Sims D."/>
            <person name="Meincke L."/>
            <person name="Brettin T."/>
            <person name="Detter J.C."/>
            <person name="Han C."/>
            <person name="Larimer F."/>
            <person name="Land M."/>
            <person name="Hauser L."/>
            <person name="Markowitz V."/>
            <person name="Cheng J.F."/>
            <person name="Hugenholtz P."/>
            <person name="Woyke T."/>
            <person name="Wu D."/>
            <person name="Eisen J.A."/>
        </authorList>
    </citation>
    <scope>NUCLEOTIDE SEQUENCE [LARGE SCALE GENOMIC DNA]</scope>
    <source>
        <strain evidence="3">ATCC 33386 / NCTC 11300</strain>
    </source>
</reference>
<feature type="coiled-coil region" evidence="1">
    <location>
        <begin position="25"/>
        <end position="52"/>
    </location>
</feature>
<dbReference type="HOGENOM" id="CLU_3011758_0_0_0"/>
<dbReference type="STRING" id="526218.Sterm_2851"/>